<proteinExistence type="predicted"/>
<dbReference type="PANTHER" id="PTHR43346:SF1">
    <property type="entry name" value="QUERCETIN 2,3-DIOXYGENASE-RELATED"/>
    <property type="match status" value="1"/>
</dbReference>
<dbReference type="EMBL" id="FXUL01000012">
    <property type="protein sequence ID" value="SMP66827.1"/>
    <property type="molecule type" value="Genomic_DNA"/>
</dbReference>
<dbReference type="InterPro" id="IPR014710">
    <property type="entry name" value="RmlC-like_jellyroll"/>
</dbReference>
<protein>
    <submittedName>
        <fullName evidence="2">Cupin domain-containing protein</fullName>
    </submittedName>
</protein>
<evidence type="ECO:0000313" key="2">
    <source>
        <dbReference type="EMBL" id="SMP66827.1"/>
    </source>
</evidence>
<dbReference type="InterPro" id="IPR013096">
    <property type="entry name" value="Cupin_2"/>
</dbReference>
<dbReference type="InterPro" id="IPR052538">
    <property type="entry name" value="Flavonoid_dioxygenase-like"/>
</dbReference>
<dbReference type="InterPro" id="IPR011051">
    <property type="entry name" value="RmlC_Cupin_sf"/>
</dbReference>
<sequence length="122" mass="13430">MEIIRSGSIPALTNSGITSRQLLFPENSLSERVTITHVIVPPGTKNPPHRHANSEQIWVALRGTGNLVLENAVLMPISAGDVVRFEDNDLHGFENTGETAFEYMSVTSPPINFRGAYAKTWK</sequence>
<name>A0ABY1QCI6_9BURK</name>
<comment type="caution">
    <text evidence="2">The sequence shown here is derived from an EMBL/GenBank/DDBJ whole genome shotgun (WGS) entry which is preliminary data.</text>
</comment>
<keyword evidence="3" id="KW-1185">Reference proteome</keyword>
<reference evidence="2 3" key="1">
    <citation type="submission" date="2017-05" db="EMBL/GenBank/DDBJ databases">
        <authorList>
            <person name="Varghese N."/>
            <person name="Submissions S."/>
        </authorList>
    </citation>
    <scope>NUCLEOTIDE SEQUENCE [LARGE SCALE GENOMIC DNA]</scope>
    <source>
        <strain evidence="2 3">DSM 26001</strain>
    </source>
</reference>
<dbReference type="PANTHER" id="PTHR43346">
    <property type="entry name" value="LIGAND BINDING DOMAIN PROTEIN, PUTATIVE (AFU_ORTHOLOGUE AFUA_6G14370)-RELATED"/>
    <property type="match status" value="1"/>
</dbReference>
<evidence type="ECO:0000313" key="3">
    <source>
        <dbReference type="Proteomes" id="UP001158049"/>
    </source>
</evidence>
<accession>A0ABY1QCI6</accession>
<evidence type="ECO:0000259" key="1">
    <source>
        <dbReference type="Pfam" id="PF07883"/>
    </source>
</evidence>
<dbReference type="SUPFAM" id="SSF51182">
    <property type="entry name" value="RmlC-like cupins"/>
    <property type="match status" value="1"/>
</dbReference>
<feature type="domain" description="Cupin type-2" evidence="1">
    <location>
        <begin position="37"/>
        <end position="106"/>
    </location>
</feature>
<gene>
    <name evidence="2" type="ORF">SAMN06295970_11252</name>
</gene>
<organism evidence="2 3">
    <name type="scientific">Noviherbaspirillum suwonense</name>
    <dbReference type="NCBI Taxonomy" id="1224511"/>
    <lineage>
        <taxon>Bacteria</taxon>
        <taxon>Pseudomonadati</taxon>
        <taxon>Pseudomonadota</taxon>
        <taxon>Betaproteobacteria</taxon>
        <taxon>Burkholderiales</taxon>
        <taxon>Oxalobacteraceae</taxon>
        <taxon>Noviherbaspirillum</taxon>
    </lineage>
</organism>
<dbReference type="Pfam" id="PF07883">
    <property type="entry name" value="Cupin_2"/>
    <property type="match status" value="1"/>
</dbReference>
<dbReference type="Proteomes" id="UP001158049">
    <property type="component" value="Unassembled WGS sequence"/>
</dbReference>
<dbReference type="RefSeq" id="WP_283443253.1">
    <property type="nucleotide sequence ID" value="NZ_FXUL01000012.1"/>
</dbReference>
<dbReference type="Gene3D" id="2.60.120.10">
    <property type="entry name" value="Jelly Rolls"/>
    <property type="match status" value="1"/>
</dbReference>